<accession>A0A3S5DLJ4</accession>
<dbReference type="AlphaFoldDB" id="A0A3S5DLJ4"/>
<reference evidence="1 2" key="1">
    <citation type="submission" date="2018-12" db="EMBL/GenBank/DDBJ databases">
        <authorList>
            <consortium name="Pathogen Informatics"/>
        </authorList>
    </citation>
    <scope>NUCLEOTIDE SEQUENCE [LARGE SCALE GENOMIC DNA]</scope>
    <source>
        <strain evidence="1 2">NCTC9695</strain>
    </source>
</reference>
<dbReference type="Proteomes" id="UP000275777">
    <property type="component" value="Chromosome"/>
</dbReference>
<organism evidence="1 2">
    <name type="scientific">Chromobacterium violaceum</name>
    <dbReference type="NCBI Taxonomy" id="536"/>
    <lineage>
        <taxon>Bacteria</taxon>
        <taxon>Pseudomonadati</taxon>
        <taxon>Pseudomonadota</taxon>
        <taxon>Betaproteobacteria</taxon>
        <taxon>Neisseriales</taxon>
        <taxon>Chromobacteriaceae</taxon>
        <taxon>Chromobacterium</taxon>
    </lineage>
</organism>
<dbReference type="EMBL" id="LR134182">
    <property type="protein sequence ID" value="VEB42925.1"/>
    <property type="molecule type" value="Genomic_DNA"/>
</dbReference>
<sequence length="140" mass="15153">MQTLTQLADAARAVIAADRDGELTDDMINALEEALNGAEQSPATEQSGEAVAEIVERHGGVHCMHWHQPLQLIPVGTKFYTCPQPAQETVNQQLLTVLRECDEAMAYMSEYDIPATLPGRVKEAIASAEAAPQPASSRRP</sequence>
<gene>
    <name evidence="1" type="ORF">NCTC9695_03379</name>
</gene>
<evidence type="ECO:0000313" key="2">
    <source>
        <dbReference type="Proteomes" id="UP000275777"/>
    </source>
</evidence>
<name>A0A3S5DLJ4_CHRVL</name>
<protein>
    <submittedName>
        <fullName evidence="1">Uncharacterized protein</fullName>
    </submittedName>
</protein>
<evidence type="ECO:0000313" key="1">
    <source>
        <dbReference type="EMBL" id="VEB42925.1"/>
    </source>
</evidence>
<proteinExistence type="predicted"/>